<evidence type="ECO:0000259" key="10">
    <source>
        <dbReference type="PROSITE" id="PS51722"/>
    </source>
</evidence>
<comment type="similarity">
    <text evidence="2">Belongs to the TRAFAC class translation factor GTPase superfamily. Classic translation factor GTPase family. IF-2 subfamily.</text>
</comment>
<dbReference type="GO" id="GO:0003743">
    <property type="term" value="F:translation initiation factor activity"/>
    <property type="evidence" value="ECO:0007669"/>
    <property type="project" value="UniProtKB-KW"/>
</dbReference>
<reference evidence="11 12" key="1">
    <citation type="journal article" date="2011" name="Proc. Natl. Acad. Sci. U.S.A.">
        <title>Evolutionary erosion of yeast sex chromosomes by mating-type switching accidents.</title>
        <authorList>
            <person name="Gordon J.L."/>
            <person name="Armisen D."/>
            <person name="Proux-Wera E."/>
            <person name="Oheigeartaigh S.S."/>
            <person name="Byrne K.P."/>
            <person name="Wolfe K.H."/>
        </authorList>
    </citation>
    <scope>NUCLEOTIDE SEQUENCE [LARGE SCALE GENOMIC DNA]</scope>
    <source>
        <strain evidence="12">ATCC 34711 / CBS 6284 / DSM 70876 / NBRC 10599 / NRRL Y-10934 / UCD 77-7</strain>
    </source>
</reference>
<keyword evidence="5" id="KW-0648">Protein biosynthesis</keyword>
<dbReference type="RefSeq" id="XP_004179487.1">
    <property type="nucleotide sequence ID" value="XM_004179439.1"/>
</dbReference>
<keyword evidence="7" id="KW-0496">Mitochondrion</keyword>
<dbReference type="EMBL" id="HE806318">
    <property type="protein sequence ID" value="CCH59968.1"/>
    <property type="molecule type" value="Genomic_DNA"/>
</dbReference>
<evidence type="ECO:0000256" key="4">
    <source>
        <dbReference type="ARBA" id="ARBA00022741"/>
    </source>
</evidence>
<dbReference type="GO" id="GO:0003924">
    <property type="term" value="F:GTPase activity"/>
    <property type="evidence" value="ECO:0007669"/>
    <property type="project" value="EnsemblFungi"/>
</dbReference>
<dbReference type="SUPFAM" id="SSF52540">
    <property type="entry name" value="P-loop containing nucleoside triphosphate hydrolases"/>
    <property type="match status" value="1"/>
</dbReference>
<dbReference type="Pfam" id="PF11987">
    <property type="entry name" value="IF-2"/>
    <property type="match status" value="1"/>
</dbReference>
<keyword evidence="8" id="KW-0342">GTP-binding</keyword>
<dbReference type="FunFam" id="3.40.50.10050:FF:000001">
    <property type="entry name" value="Translation initiation factor IF-2"/>
    <property type="match status" value="1"/>
</dbReference>
<evidence type="ECO:0000256" key="1">
    <source>
        <dbReference type="ARBA" id="ARBA00004173"/>
    </source>
</evidence>
<dbReference type="SUPFAM" id="SSF52156">
    <property type="entry name" value="Initiation factor IF2/eIF5b, domain 3"/>
    <property type="match status" value="1"/>
</dbReference>
<dbReference type="OMA" id="TIVCYQI"/>
<dbReference type="GO" id="GO:0000049">
    <property type="term" value="F:tRNA binding"/>
    <property type="evidence" value="ECO:0007669"/>
    <property type="project" value="EnsemblFungi"/>
</dbReference>
<dbReference type="SUPFAM" id="SSF50447">
    <property type="entry name" value="Translation proteins"/>
    <property type="match status" value="2"/>
</dbReference>
<dbReference type="InterPro" id="IPR000795">
    <property type="entry name" value="T_Tr_GTP-bd_dom"/>
</dbReference>
<evidence type="ECO:0000256" key="5">
    <source>
        <dbReference type="ARBA" id="ARBA00022917"/>
    </source>
</evidence>
<evidence type="ECO:0000256" key="3">
    <source>
        <dbReference type="ARBA" id="ARBA00022540"/>
    </source>
</evidence>
<evidence type="ECO:0000256" key="6">
    <source>
        <dbReference type="ARBA" id="ARBA00022946"/>
    </source>
</evidence>
<dbReference type="PANTHER" id="PTHR43381:SF20">
    <property type="entry name" value="TRANSLATION INITIATION FACTOR IF-2, MITOCHONDRIAL"/>
    <property type="match status" value="1"/>
</dbReference>
<dbReference type="Pfam" id="PF00009">
    <property type="entry name" value="GTP_EFTU"/>
    <property type="match status" value="1"/>
</dbReference>
<dbReference type="FunCoup" id="I2H0R6">
    <property type="interactions" value="529"/>
</dbReference>
<evidence type="ECO:0000256" key="8">
    <source>
        <dbReference type="ARBA" id="ARBA00023134"/>
    </source>
</evidence>
<dbReference type="HOGENOM" id="CLU_006301_5_2_1"/>
<dbReference type="InterPro" id="IPR005225">
    <property type="entry name" value="Small_GTP-bd"/>
</dbReference>
<dbReference type="FunFam" id="2.40.30.10:FF:000008">
    <property type="entry name" value="Translation initiation factor IF-2"/>
    <property type="match status" value="1"/>
</dbReference>
<evidence type="ECO:0000256" key="9">
    <source>
        <dbReference type="ARBA" id="ARBA00044200"/>
    </source>
</evidence>
<evidence type="ECO:0000313" key="12">
    <source>
        <dbReference type="Proteomes" id="UP000002866"/>
    </source>
</evidence>
<dbReference type="Proteomes" id="UP000002866">
    <property type="component" value="Chromosome 3"/>
</dbReference>
<evidence type="ECO:0000256" key="7">
    <source>
        <dbReference type="ARBA" id="ARBA00023128"/>
    </source>
</evidence>
<evidence type="ECO:0000313" key="11">
    <source>
        <dbReference type="EMBL" id="CCH59968.1"/>
    </source>
</evidence>
<dbReference type="InterPro" id="IPR023115">
    <property type="entry name" value="TIF_IF2_dom3"/>
</dbReference>
<dbReference type="NCBIfam" id="TIGR00231">
    <property type="entry name" value="small_GTP"/>
    <property type="match status" value="1"/>
</dbReference>
<keyword evidence="6" id="KW-0809">Transit peptide</keyword>
<dbReference type="OrthoDB" id="361630at2759"/>
<dbReference type="KEGG" id="tbl:TBLA_0C01540"/>
<dbReference type="Gene3D" id="3.40.50.300">
    <property type="entry name" value="P-loop containing nucleotide triphosphate hydrolases"/>
    <property type="match status" value="1"/>
</dbReference>
<dbReference type="InterPro" id="IPR009000">
    <property type="entry name" value="Transl_B-barrel_sf"/>
</dbReference>
<dbReference type="GO" id="GO:0032543">
    <property type="term" value="P:mitochondrial translation"/>
    <property type="evidence" value="ECO:0007669"/>
    <property type="project" value="EnsemblFungi"/>
</dbReference>
<dbReference type="PANTHER" id="PTHR43381">
    <property type="entry name" value="TRANSLATION INITIATION FACTOR IF-2-RELATED"/>
    <property type="match status" value="1"/>
</dbReference>
<dbReference type="AlphaFoldDB" id="I2H0R6"/>
<proteinExistence type="inferred from homology"/>
<dbReference type="Gene3D" id="3.40.50.10050">
    <property type="entry name" value="Translation initiation factor IF- 2, domain 3"/>
    <property type="match status" value="1"/>
</dbReference>
<dbReference type="InParanoid" id="I2H0R6"/>
<dbReference type="InterPro" id="IPR000178">
    <property type="entry name" value="TF_IF2_bacterial-like"/>
</dbReference>
<dbReference type="InterPro" id="IPR027417">
    <property type="entry name" value="P-loop_NTPase"/>
</dbReference>
<dbReference type="GO" id="GO:0005525">
    <property type="term" value="F:GTP binding"/>
    <property type="evidence" value="ECO:0007669"/>
    <property type="project" value="UniProtKB-KW"/>
</dbReference>
<dbReference type="InterPro" id="IPR036925">
    <property type="entry name" value="TIF_IF2_dom3_sf"/>
</dbReference>
<dbReference type="PROSITE" id="PS01176">
    <property type="entry name" value="IF2"/>
    <property type="match status" value="1"/>
</dbReference>
<keyword evidence="4" id="KW-0547">Nucleotide-binding</keyword>
<dbReference type="GO" id="GO:0005739">
    <property type="term" value="C:mitochondrion"/>
    <property type="evidence" value="ECO:0007669"/>
    <property type="project" value="UniProtKB-SubCell"/>
</dbReference>
<feature type="domain" description="Tr-type G" evidence="10">
    <location>
        <begin position="39"/>
        <end position="234"/>
    </location>
</feature>
<dbReference type="PROSITE" id="PS51722">
    <property type="entry name" value="G_TR_2"/>
    <property type="match status" value="1"/>
</dbReference>
<dbReference type="Gene3D" id="2.40.30.10">
    <property type="entry name" value="Translation factors"/>
    <property type="match status" value="2"/>
</dbReference>
<keyword evidence="3" id="KW-0396">Initiation factor</keyword>
<name>I2H0R6_HENB6</name>
<dbReference type="PRINTS" id="PR00315">
    <property type="entry name" value="ELONGATNFCT"/>
</dbReference>
<gene>
    <name evidence="11" type="primary">TBLA0C01540</name>
    <name evidence="11" type="ORF">TBLA_0C01540</name>
</gene>
<dbReference type="CDD" id="cd01887">
    <property type="entry name" value="IF2_eIF5B"/>
    <property type="match status" value="1"/>
</dbReference>
<dbReference type="CDD" id="cd03692">
    <property type="entry name" value="mtIF2_IVc"/>
    <property type="match status" value="1"/>
</dbReference>
<dbReference type="STRING" id="1071380.I2H0R6"/>
<accession>I2H0R6</accession>
<protein>
    <recommendedName>
        <fullName evidence="9">Translation initiation factor IF-2, mitochondrial</fullName>
    </recommendedName>
</protein>
<dbReference type="eggNOG" id="KOG1145">
    <property type="taxonomic scope" value="Eukaryota"/>
</dbReference>
<organism evidence="11 12">
    <name type="scientific">Henningerozyma blattae (strain ATCC 34711 / CBS 6284 / DSM 70876 / NBRC 10599 / NRRL Y-10934 / UCD 77-7)</name>
    <name type="common">Yeast</name>
    <name type="synonym">Tetrapisispora blattae</name>
    <dbReference type="NCBI Taxonomy" id="1071380"/>
    <lineage>
        <taxon>Eukaryota</taxon>
        <taxon>Fungi</taxon>
        <taxon>Dikarya</taxon>
        <taxon>Ascomycota</taxon>
        <taxon>Saccharomycotina</taxon>
        <taxon>Saccharomycetes</taxon>
        <taxon>Saccharomycetales</taxon>
        <taxon>Saccharomycetaceae</taxon>
        <taxon>Henningerozyma</taxon>
    </lineage>
</organism>
<dbReference type="InterPro" id="IPR015760">
    <property type="entry name" value="TIF_IF2"/>
</dbReference>
<dbReference type="GeneID" id="14494948"/>
<comment type="subcellular location">
    <subcellularLocation>
        <location evidence="1">Mitochondrion</location>
    </subcellularLocation>
</comment>
<evidence type="ECO:0000256" key="2">
    <source>
        <dbReference type="ARBA" id="ARBA00007733"/>
    </source>
</evidence>
<keyword evidence="12" id="KW-1185">Reference proteome</keyword>
<sequence>MLYLKPLLLKCNTSICTTLYTSPTRLLPSSVKRFTHIIKRPPIVSILGHVDHGKTTLLDNLIKNYQIQNRITPETTITSTEFGGITQKISTFSLHLKNNLNITILDTPGHKTFSKMRKRNTQIPDILLLLVSIQDGILTQTVETINHLSSIIQEANENDENPPNVIVVVTKLDLIKDSNERNKKLNKIKNDLLNYNIVIEEFGGDIQFIPISSITGFGMNDLIDSMVALTDILQLDSDLDSPIKADVIETSVNNKIGGKIVNVLVKQGNIKQGSILIGSQSGAWCKVRRILSNSPQSRSIDDKQEIIPIGGPSQVVSTLGWKNLDVIVGEQIIGLRNESDAKKLSKEILKNIENENVNNNTSTNNNTLETSDSDSEIVKPKTKKINFIIKADTQGSLEAVIDSIRNFGNDEVRTCIVAYSVGQPTINDKKLAEITNSTILCFNLDNSNSIKPDSKPNENEKIKIKYYNVIYKLIDDVTEILTENLPQHYETKILATLTIKEVFNYKQRNSTYLKIAGCKVLNGKIMHNSNVKIIRDDEEIYKGKVKSLKHGKDDVTELNKGNECGLVLDDFDDFLANDIIEAFEDVPLPKTL</sequence>